<organism evidence="2 3">
    <name type="scientific">Actinacidiphila yanglinensis</name>
    <dbReference type="NCBI Taxonomy" id="310779"/>
    <lineage>
        <taxon>Bacteria</taxon>
        <taxon>Bacillati</taxon>
        <taxon>Actinomycetota</taxon>
        <taxon>Actinomycetes</taxon>
        <taxon>Kitasatosporales</taxon>
        <taxon>Streptomycetaceae</taxon>
        <taxon>Actinacidiphila</taxon>
    </lineage>
</organism>
<dbReference type="OrthoDB" id="9758333at2"/>
<keyword evidence="3" id="KW-1185">Reference proteome</keyword>
<protein>
    <submittedName>
        <fullName evidence="2">Uncharacterized protein</fullName>
    </submittedName>
</protein>
<feature type="compositionally biased region" description="Polar residues" evidence="1">
    <location>
        <begin position="1"/>
        <end position="10"/>
    </location>
</feature>
<feature type="region of interest" description="Disordered" evidence="1">
    <location>
        <begin position="1"/>
        <end position="24"/>
    </location>
</feature>
<gene>
    <name evidence="2" type="ORF">SAMN05216223_115134</name>
</gene>
<name>A0A1H6DH64_9ACTN</name>
<dbReference type="Proteomes" id="UP000236754">
    <property type="component" value="Unassembled WGS sequence"/>
</dbReference>
<dbReference type="AlphaFoldDB" id="A0A1H6DH64"/>
<sequence length="83" mass="9196">MPSSTTNSLRAQARYRGTEPPEPAHRAWHSLESNQVGLDEFARWLELTDSELMPAVDVATRGILPGALSIELPRVSWTALALR</sequence>
<evidence type="ECO:0000256" key="1">
    <source>
        <dbReference type="SAM" id="MobiDB-lite"/>
    </source>
</evidence>
<proteinExistence type="predicted"/>
<dbReference type="EMBL" id="FNVU01000015">
    <property type="protein sequence ID" value="SEG84787.1"/>
    <property type="molecule type" value="Genomic_DNA"/>
</dbReference>
<dbReference type="Gene3D" id="3.20.20.80">
    <property type="entry name" value="Glycosidases"/>
    <property type="match status" value="1"/>
</dbReference>
<dbReference type="RefSeq" id="WP_103888966.1">
    <property type="nucleotide sequence ID" value="NZ_FNVU01000015.1"/>
</dbReference>
<accession>A0A1H6DH64</accession>
<evidence type="ECO:0000313" key="2">
    <source>
        <dbReference type="EMBL" id="SEG84787.1"/>
    </source>
</evidence>
<evidence type="ECO:0000313" key="3">
    <source>
        <dbReference type="Proteomes" id="UP000236754"/>
    </source>
</evidence>
<reference evidence="2 3" key="1">
    <citation type="submission" date="2016-10" db="EMBL/GenBank/DDBJ databases">
        <authorList>
            <person name="de Groot N.N."/>
        </authorList>
    </citation>
    <scope>NUCLEOTIDE SEQUENCE [LARGE SCALE GENOMIC DNA]</scope>
    <source>
        <strain evidence="2 3">CGMCC 4.2023</strain>
    </source>
</reference>